<dbReference type="PANTHER" id="PTHR21719">
    <property type="entry name" value="FI06402P-RELATED"/>
    <property type="match status" value="1"/>
</dbReference>
<proteinExistence type="predicted"/>
<evidence type="ECO:0000313" key="2">
    <source>
        <dbReference type="Proteomes" id="UP000235965"/>
    </source>
</evidence>
<sequence>RHVNRVYSFACREPQLRLVRLKDLGVTVRPEMSYYPQATVLRRCDCATGFCPNPEHSCAANETAAVELVFSVRNQVGRGHESYMSVIATDHVSCSCQPITNQIK</sequence>
<dbReference type="InParanoid" id="A0A2J7Q6I0"/>
<dbReference type="AlphaFoldDB" id="A0A2J7Q6I0"/>
<reference evidence="1 2" key="1">
    <citation type="submission" date="2017-12" db="EMBL/GenBank/DDBJ databases">
        <title>Hemimetabolous genomes reveal molecular basis of termite eusociality.</title>
        <authorList>
            <person name="Harrison M.C."/>
            <person name="Jongepier E."/>
            <person name="Robertson H.M."/>
            <person name="Arning N."/>
            <person name="Bitard-Feildel T."/>
            <person name="Chao H."/>
            <person name="Childers C.P."/>
            <person name="Dinh H."/>
            <person name="Doddapaneni H."/>
            <person name="Dugan S."/>
            <person name="Gowin J."/>
            <person name="Greiner C."/>
            <person name="Han Y."/>
            <person name="Hu H."/>
            <person name="Hughes D.S.T."/>
            <person name="Huylmans A.-K."/>
            <person name="Kemena C."/>
            <person name="Kremer L.P.M."/>
            <person name="Lee S.L."/>
            <person name="Lopez-Ezquerra A."/>
            <person name="Mallet L."/>
            <person name="Monroy-Kuhn J.M."/>
            <person name="Moser A."/>
            <person name="Murali S.C."/>
            <person name="Muzny D.M."/>
            <person name="Otani S."/>
            <person name="Piulachs M.-D."/>
            <person name="Poelchau M."/>
            <person name="Qu J."/>
            <person name="Schaub F."/>
            <person name="Wada-Katsumata A."/>
            <person name="Worley K.C."/>
            <person name="Xie Q."/>
            <person name="Ylla G."/>
            <person name="Poulsen M."/>
            <person name="Gibbs R.A."/>
            <person name="Schal C."/>
            <person name="Richards S."/>
            <person name="Belles X."/>
            <person name="Korb J."/>
            <person name="Bornberg-Bauer E."/>
        </authorList>
    </citation>
    <scope>NUCLEOTIDE SEQUENCE [LARGE SCALE GENOMIC DNA]</scope>
    <source>
        <tissue evidence="1">Whole body</tissue>
    </source>
</reference>
<gene>
    <name evidence="1" type="ORF">B7P43_G16869</name>
</gene>
<dbReference type="Proteomes" id="UP000235965">
    <property type="component" value="Unassembled WGS sequence"/>
</dbReference>
<protein>
    <submittedName>
        <fullName evidence="1">Uncharacterized protein</fullName>
    </submittedName>
</protein>
<organism evidence="1 2">
    <name type="scientific">Cryptotermes secundus</name>
    <dbReference type="NCBI Taxonomy" id="105785"/>
    <lineage>
        <taxon>Eukaryota</taxon>
        <taxon>Metazoa</taxon>
        <taxon>Ecdysozoa</taxon>
        <taxon>Arthropoda</taxon>
        <taxon>Hexapoda</taxon>
        <taxon>Insecta</taxon>
        <taxon>Pterygota</taxon>
        <taxon>Neoptera</taxon>
        <taxon>Polyneoptera</taxon>
        <taxon>Dictyoptera</taxon>
        <taxon>Blattodea</taxon>
        <taxon>Blattoidea</taxon>
        <taxon>Termitoidae</taxon>
        <taxon>Kalotermitidae</taxon>
        <taxon>Cryptotermitinae</taxon>
        <taxon>Cryptotermes</taxon>
    </lineage>
</organism>
<dbReference type="EMBL" id="NEVH01017474">
    <property type="protein sequence ID" value="PNF24191.1"/>
    <property type="molecule type" value="Genomic_DNA"/>
</dbReference>
<dbReference type="Gene3D" id="2.10.90.10">
    <property type="entry name" value="Cystine-knot cytokines"/>
    <property type="match status" value="1"/>
</dbReference>
<keyword evidence="2" id="KW-1185">Reference proteome</keyword>
<dbReference type="InterPro" id="IPR029034">
    <property type="entry name" value="Cystine-knot_cytokine"/>
</dbReference>
<name>A0A2J7Q6I0_9NEOP</name>
<comment type="caution">
    <text evidence="1">The sequence shown here is derived from an EMBL/GenBank/DDBJ whole genome shotgun (WGS) entry which is preliminary data.</text>
</comment>
<accession>A0A2J7Q6I0</accession>
<feature type="non-terminal residue" evidence="1">
    <location>
        <position position="1"/>
    </location>
</feature>
<dbReference type="SUPFAM" id="SSF57501">
    <property type="entry name" value="Cystine-knot cytokines"/>
    <property type="match status" value="1"/>
</dbReference>
<evidence type="ECO:0000313" key="1">
    <source>
        <dbReference type="EMBL" id="PNF24191.1"/>
    </source>
</evidence>
<dbReference type="PANTHER" id="PTHR21719:SF1">
    <property type="entry name" value="FI06402P-RELATED"/>
    <property type="match status" value="1"/>
</dbReference>
<dbReference type="GO" id="GO:0035099">
    <property type="term" value="P:hemocyte migration"/>
    <property type="evidence" value="ECO:0007669"/>
    <property type="project" value="TreeGrafter"/>
</dbReference>